<dbReference type="InterPro" id="IPR017814">
    <property type="entry name" value="Mycothiol_biosynthesis_MshA"/>
</dbReference>
<evidence type="ECO:0000256" key="5">
    <source>
        <dbReference type="ARBA" id="ARBA00022842"/>
    </source>
</evidence>
<feature type="binding site" evidence="7">
    <location>
        <position position="323"/>
    </location>
    <ligand>
        <name>Mg(2+)</name>
        <dbReference type="ChEBI" id="CHEBI:18420"/>
    </ligand>
</feature>
<feature type="binding site" evidence="7">
    <location>
        <position position="161"/>
    </location>
    <ligand>
        <name>1D-myo-inositol 3-phosphate</name>
        <dbReference type="ChEBI" id="CHEBI:58401"/>
    </ligand>
</feature>
<evidence type="ECO:0000256" key="6">
    <source>
        <dbReference type="ARBA" id="ARBA00048131"/>
    </source>
</evidence>
<evidence type="ECO:0000256" key="4">
    <source>
        <dbReference type="ARBA" id="ARBA00022723"/>
    </source>
</evidence>
<dbReference type="Gene3D" id="3.40.50.2000">
    <property type="entry name" value="Glycogen Phosphorylase B"/>
    <property type="match status" value="2"/>
</dbReference>
<feature type="binding site" evidence="7">
    <location>
        <position position="29"/>
    </location>
    <ligand>
        <name>UDP-N-acetyl-alpha-D-glucosamine</name>
        <dbReference type="ChEBI" id="CHEBI:57705"/>
    </ligand>
</feature>
<comment type="caution">
    <text evidence="10">The sequence shown here is derived from an EMBL/GenBank/DDBJ whole genome shotgun (WGS) entry which is preliminary data.</text>
</comment>
<feature type="binding site" evidence="7">
    <location>
        <position position="347"/>
    </location>
    <ligand>
        <name>Mg(2+)</name>
        <dbReference type="ChEBI" id="CHEBI:18420"/>
    </ligand>
</feature>
<dbReference type="Proteomes" id="UP001589748">
    <property type="component" value="Unassembled WGS sequence"/>
</dbReference>
<evidence type="ECO:0000256" key="2">
    <source>
        <dbReference type="ARBA" id="ARBA00022676"/>
    </source>
</evidence>
<keyword evidence="2 7" id="KW-0328">Glycosyltransferase</keyword>
<dbReference type="PANTHER" id="PTHR45947">
    <property type="entry name" value="SULFOQUINOVOSYL TRANSFERASE SQD2"/>
    <property type="match status" value="1"/>
</dbReference>
<evidence type="ECO:0000313" key="11">
    <source>
        <dbReference type="Proteomes" id="UP001589748"/>
    </source>
</evidence>
<comment type="catalytic activity">
    <reaction evidence="6 7">
        <text>1D-myo-inositol 3-phosphate + UDP-N-acetyl-alpha-D-glucosamine = 1D-myo-inositol 2-acetamido-2-deoxy-alpha-D-glucopyranoside 3-phosphate + UDP + H(+)</text>
        <dbReference type="Rhea" id="RHEA:26188"/>
        <dbReference type="ChEBI" id="CHEBI:15378"/>
        <dbReference type="ChEBI" id="CHEBI:57705"/>
        <dbReference type="ChEBI" id="CHEBI:58223"/>
        <dbReference type="ChEBI" id="CHEBI:58401"/>
        <dbReference type="ChEBI" id="CHEBI:58892"/>
        <dbReference type="EC" id="2.4.1.250"/>
    </reaction>
</comment>
<feature type="binding site" evidence="7">
    <location>
        <position position="321"/>
    </location>
    <ligand>
        <name>Mg(2+)</name>
        <dbReference type="ChEBI" id="CHEBI:18420"/>
    </ligand>
</feature>
<dbReference type="PANTHER" id="PTHR45947:SF3">
    <property type="entry name" value="SULFOQUINOVOSYL TRANSFERASE SQD2"/>
    <property type="match status" value="1"/>
</dbReference>
<evidence type="ECO:0000256" key="1">
    <source>
        <dbReference type="ARBA" id="ARBA00008449"/>
    </source>
</evidence>
<evidence type="ECO:0000259" key="8">
    <source>
        <dbReference type="Pfam" id="PF00534"/>
    </source>
</evidence>
<organism evidence="10 11">
    <name type="scientific">Kineococcus gynurae</name>
    <dbReference type="NCBI Taxonomy" id="452979"/>
    <lineage>
        <taxon>Bacteria</taxon>
        <taxon>Bacillati</taxon>
        <taxon>Actinomycetota</taxon>
        <taxon>Actinomycetes</taxon>
        <taxon>Kineosporiales</taxon>
        <taxon>Kineosporiaceae</taxon>
        <taxon>Kineococcus</taxon>
    </lineage>
</organism>
<dbReference type="InterPro" id="IPR028098">
    <property type="entry name" value="Glyco_trans_4-like_N"/>
</dbReference>
<keyword evidence="4 7" id="KW-0479">Metal-binding</keyword>
<accession>A0ABV5LPP9</accession>
<feature type="binding site" evidence="7">
    <location>
        <position position="84"/>
    </location>
    <ligand>
        <name>1D-myo-inositol 3-phosphate</name>
        <dbReference type="ChEBI" id="CHEBI:58401"/>
    </ligand>
</feature>
<comment type="subunit">
    <text evidence="7">Homodimer.</text>
</comment>
<dbReference type="EC" id="2.4.1.250" evidence="7"/>
<feature type="binding site" evidence="7">
    <location>
        <position position="341"/>
    </location>
    <ligand>
        <name>UDP-N-acetyl-alpha-D-glucosamine</name>
        <dbReference type="ChEBI" id="CHEBI:57705"/>
    </ligand>
</feature>
<feature type="binding site" evidence="7">
    <location>
        <position position="311"/>
    </location>
    <ligand>
        <name>UDP-N-acetyl-alpha-D-glucosamine</name>
        <dbReference type="ChEBI" id="CHEBI:57705"/>
    </ligand>
</feature>
<evidence type="ECO:0000259" key="9">
    <source>
        <dbReference type="Pfam" id="PF13579"/>
    </source>
</evidence>
<dbReference type="SUPFAM" id="SSF53756">
    <property type="entry name" value="UDP-Glycosyltransferase/glycogen phosphorylase"/>
    <property type="match status" value="1"/>
</dbReference>
<feature type="binding site" evidence="7">
    <location>
        <position position="333"/>
    </location>
    <ligand>
        <name>UDP-N-acetyl-alpha-D-glucosamine</name>
        <dbReference type="ChEBI" id="CHEBI:57705"/>
    </ligand>
</feature>
<dbReference type="EMBL" id="JBHMDM010000001">
    <property type="protein sequence ID" value="MFB9376013.1"/>
    <property type="molecule type" value="Genomic_DNA"/>
</dbReference>
<feature type="binding site" evidence="7">
    <location>
        <position position="117"/>
    </location>
    <ligand>
        <name>1D-myo-inositol 3-phosphate</name>
        <dbReference type="ChEBI" id="CHEBI:58401"/>
    </ligand>
</feature>
<name>A0ABV5LPP9_9ACTN</name>
<evidence type="ECO:0000313" key="10">
    <source>
        <dbReference type="EMBL" id="MFB9376013.1"/>
    </source>
</evidence>
<dbReference type="GO" id="GO:0102710">
    <property type="term" value="F:D-inositol-3-phosphate glycosyltransferase activity"/>
    <property type="evidence" value="ECO:0007669"/>
    <property type="project" value="UniProtKB-EC"/>
</dbReference>
<feature type="binding site" evidence="7">
    <location>
        <position position="141"/>
    </location>
    <ligand>
        <name>1D-myo-inositol 3-phosphate</name>
        <dbReference type="ChEBI" id="CHEBI:58401"/>
    </ligand>
</feature>
<dbReference type="InterPro" id="IPR001296">
    <property type="entry name" value="Glyco_trans_1"/>
</dbReference>
<proteinExistence type="inferred from homology"/>
<sequence>MEPVEVRRVALVSVHTSPLEQPGTGDAGGMNVYVLALAERLAATGVEVEVFTRRTSSRLPPVIEAGPGILVRHVDAGPFEGLAKESLPGQLCAFTAGMLHAEARRPERHYDVVHSHYWLSGQVGWLVADRWDVPLVHSMHTMARVKNAHLAQGDTPEPDGRIIGEQQVVDAADRLVANTEEERADLIRCYDAPPEKVRVVTPGVDLATFVPTRPGDPDGPGEGRRAARRRLGLPEDAEIVLFVGRIQPLKAPDVLVRAVADLLSAEPERRHRLRVVVLGGPSGSGLSSPRALAELVRALGLEDVVTLAPPVPRAQLAEHYRAADLVAVPSYNESFGLVALEAQACGTPVLAADVGGLPSAVRDGTTGRLVRGHEAWAWCRALRELLDAPELRRRMGGAAVRHASGFGWDRTAEATLSVYRDAVEARGRRWIGSGA</sequence>
<dbReference type="Pfam" id="PF00534">
    <property type="entry name" value="Glycos_transf_1"/>
    <property type="match status" value="1"/>
</dbReference>
<comment type="similarity">
    <text evidence="1 7">Belongs to the glycosyltransferase group 1 family. MshA subfamily.</text>
</comment>
<dbReference type="Pfam" id="PF13579">
    <property type="entry name" value="Glyco_trans_4_4"/>
    <property type="match status" value="1"/>
</dbReference>
<feature type="binding site" evidence="7">
    <location>
        <begin position="26"/>
        <end position="31"/>
    </location>
    <ligand>
        <name>1D-myo-inositol 3-phosphate</name>
        <dbReference type="ChEBI" id="CHEBI:58401"/>
    </ligand>
</feature>
<keyword evidence="11" id="KW-1185">Reference proteome</keyword>
<keyword evidence="3 7" id="KW-0808">Transferase</keyword>
<feature type="binding site" evidence="7">
    <location>
        <position position="250"/>
    </location>
    <ligand>
        <name>UDP-N-acetyl-alpha-D-glucosamine</name>
        <dbReference type="ChEBI" id="CHEBI:57705"/>
    </ligand>
</feature>
<feature type="domain" description="Glycosyl transferase family 1" evidence="8">
    <location>
        <begin position="225"/>
        <end position="399"/>
    </location>
</feature>
<dbReference type="NCBIfam" id="TIGR03449">
    <property type="entry name" value="mycothiol_MshA"/>
    <property type="match status" value="1"/>
</dbReference>
<evidence type="ECO:0000256" key="3">
    <source>
        <dbReference type="ARBA" id="ARBA00022679"/>
    </source>
</evidence>
<dbReference type="RefSeq" id="WP_380139529.1">
    <property type="nucleotide sequence ID" value="NZ_JBHLUI010000012.1"/>
</dbReference>
<feature type="binding site" evidence="7">
    <location>
        <begin position="21"/>
        <end position="22"/>
    </location>
    <ligand>
        <name>UDP-N-acetyl-alpha-D-glucosamine</name>
        <dbReference type="ChEBI" id="CHEBI:57705"/>
    </ligand>
</feature>
<protein>
    <recommendedName>
        <fullName evidence="7">D-inositol-3-phosphate glycosyltransferase</fullName>
        <ecNumber evidence="7">2.4.1.250</ecNumber>
    </recommendedName>
    <alternativeName>
        <fullName evidence="7">N-acetylglucosamine-inositol-phosphate N-acetylglucosaminyltransferase</fullName>
        <shortName evidence="7">GlcNAc-Ins-P N-acetylglucosaminyltransferase</shortName>
    </alternativeName>
</protein>
<feature type="binding site" evidence="7">
    <location>
        <position position="15"/>
    </location>
    <ligand>
        <name>1D-myo-inositol 3-phosphate</name>
        <dbReference type="ChEBI" id="CHEBI:58401"/>
    </ligand>
</feature>
<reference evidence="10 11" key="1">
    <citation type="submission" date="2024-09" db="EMBL/GenBank/DDBJ databases">
        <authorList>
            <person name="Sun Q."/>
            <person name="Mori K."/>
        </authorList>
    </citation>
    <scope>NUCLEOTIDE SEQUENCE [LARGE SCALE GENOMIC DNA]</scope>
    <source>
        <strain evidence="10 11">TISTR 1856</strain>
    </source>
</reference>
<dbReference type="HAMAP" id="MF_01695">
    <property type="entry name" value="MshA"/>
    <property type="match status" value="1"/>
</dbReference>
<evidence type="ECO:0000256" key="7">
    <source>
        <dbReference type="HAMAP-Rule" id="MF_01695"/>
    </source>
</evidence>
<gene>
    <name evidence="7 10" type="primary">mshA</name>
    <name evidence="10" type="ORF">ACFFVI_03430</name>
</gene>
<comment type="function">
    <text evidence="7">Catalyzes the transfer of a N-acetyl-glucosamine moiety to 1D-myo-inositol 3-phosphate to produce 1D-myo-inositol 2-acetamido-2-deoxy-glucopyranoside 3-phosphate in the mycothiol biosynthesis pathway.</text>
</comment>
<feature type="binding site" evidence="7">
    <location>
        <position position="245"/>
    </location>
    <ligand>
        <name>UDP-N-acetyl-alpha-D-glucosamine</name>
        <dbReference type="ChEBI" id="CHEBI:57705"/>
    </ligand>
</feature>
<feature type="domain" description="Glycosyltransferase subfamily 4-like N-terminal" evidence="9">
    <location>
        <begin position="28"/>
        <end position="203"/>
    </location>
</feature>
<feature type="binding site" evidence="7">
    <location>
        <position position="320"/>
    </location>
    <ligand>
        <name>Mg(2+)</name>
        <dbReference type="ChEBI" id="CHEBI:18420"/>
    </ligand>
</feature>
<dbReference type="InterPro" id="IPR050194">
    <property type="entry name" value="Glycosyltransferase_grp1"/>
</dbReference>
<keyword evidence="5 7" id="KW-0460">Magnesium</keyword>